<dbReference type="Proteomes" id="UP000075260">
    <property type="component" value="Unassembled WGS sequence"/>
</dbReference>
<keyword evidence="6" id="KW-0812">Transmembrane</keyword>
<dbReference type="AlphaFoldDB" id="A0A150QQB4"/>
<dbReference type="PRINTS" id="PR00411">
    <property type="entry name" value="PNDRDTASEI"/>
</dbReference>
<evidence type="ECO:0000256" key="1">
    <source>
        <dbReference type="ARBA" id="ARBA00001974"/>
    </source>
</evidence>
<feature type="domain" description="External alternative NADH-ubiquinone oxidoreductase-like C-terminal" evidence="8">
    <location>
        <begin position="350"/>
        <end position="405"/>
    </location>
</feature>
<feature type="domain" description="FAD/NAD(P)-binding" evidence="7">
    <location>
        <begin position="9"/>
        <end position="326"/>
    </location>
</feature>
<dbReference type="InterPro" id="IPR051169">
    <property type="entry name" value="NADH-Q_oxidoreductase"/>
</dbReference>
<keyword evidence="3" id="KW-0285">Flavoprotein</keyword>
<evidence type="ECO:0000259" key="8">
    <source>
        <dbReference type="Pfam" id="PF22366"/>
    </source>
</evidence>
<evidence type="ECO:0000259" key="7">
    <source>
        <dbReference type="Pfam" id="PF07992"/>
    </source>
</evidence>
<proteinExistence type="inferred from homology"/>
<dbReference type="InterPro" id="IPR036188">
    <property type="entry name" value="FAD/NAD-bd_sf"/>
</dbReference>
<dbReference type="SUPFAM" id="SSF51905">
    <property type="entry name" value="FAD/NAD(P)-binding domain"/>
    <property type="match status" value="1"/>
</dbReference>
<comment type="similarity">
    <text evidence="2">Belongs to the NADH dehydrogenase family.</text>
</comment>
<keyword evidence="6" id="KW-0472">Membrane</keyword>
<evidence type="ECO:0000256" key="3">
    <source>
        <dbReference type="ARBA" id="ARBA00022630"/>
    </source>
</evidence>
<organism evidence="9 10">
    <name type="scientific">Sorangium cellulosum</name>
    <name type="common">Polyangium cellulosum</name>
    <dbReference type="NCBI Taxonomy" id="56"/>
    <lineage>
        <taxon>Bacteria</taxon>
        <taxon>Pseudomonadati</taxon>
        <taxon>Myxococcota</taxon>
        <taxon>Polyangia</taxon>
        <taxon>Polyangiales</taxon>
        <taxon>Polyangiaceae</taxon>
        <taxon>Sorangium</taxon>
    </lineage>
</organism>
<dbReference type="PRINTS" id="PR00368">
    <property type="entry name" value="FADPNR"/>
</dbReference>
<evidence type="ECO:0000256" key="2">
    <source>
        <dbReference type="ARBA" id="ARBA00005272"/>
    </source>
</evidence>
<evidence type="ECO:0000313" key="9">
    <source>
        <dbReference type="EMBL" id="KYF70150.1"/>
    </source>
</evidence>
<name>A0A150QQB4_SORCE</name>
<dbReference type="GO" id="GO:0003955">
    <property type="term" value="F:NAD(P)H dehydrogenase (quinone) activity"/>
    <property type="evidence" value="ECO:0007669"/>
    <property type="project" value="TreeGrafter"/>
</dbReference>
<dbReference type="Gene3D" id="3.50.50.100">
    <property type="match status" value="1"/>
</dbReference>
<sequence length="451" mass="48709">MATPAKEPHVVIVGGGFGGLNAAKALRDAPVQVTLVDRTNHHLFQPLLYQVATASLSPADIAVPIRSVLSRQRNARVLLGEVTRVDLAGRRITVDGDTLDYDYLILAVGAANNYFGHEEWARFAPALKNLDEALTIRERMLLAFEAAEREQDPAVRRRLLTFVVIGGGATGVEMAGAFAELARYILARDFRALDPSLSRVLLVEIGQRILQAFPERLSASAEEQLTSLGVEVIKGRRFRTIDEQGVEFEDGERLPAATVIWAAGVRGTPLAHALGVELDRIGRVKVEPDCSLPGHPTTFAIGDMAMLRDRNGVDVPGLSPAAIQEGRFVAGCILGDLTGRPRGQFAYRDKGTMATIGRSRAIAKVGRLQMSGMLAWLAWLGVHVLFLIGFKNRFAVMFAWMWQYITFKRGARLITGHTTRAALPAAATAVAPPAPRPSARSAVVDAVSGGA</sequence>
<protein>
    <submittedName>
        <fullName evidence="9">Pyridine nucleotide-disulfide oxidoreductase</fullName>
    </submittedName>
</protein>
<keyword evidence="6" id="KW-1133">Transmembrane helix</keyword>
<dbReference type="PANTHER" id="PTHR42913:SF3">
    <property type="entry name" value="64 KDA MITOCHONDRIAL NADH DEHYDROGENASE (EUROFUNG)"/>
    <property type="match status" value="1"/>
</dbReference>
<keyword evidence="4" id="KW-0274">FAD</keyword>
<accession>A0A150QQB4</accession>
<dbReference type="InterPro" id="IPR023753">
    <property type="entry name" value="FAD/NAD-binding_dom"/>
</dbReference>
<dbReference type="PANTHER" id="PTHR42913">
    <property type="entry name" value="APOPTOSIS-INDUCING FACTOR 1"/>
    <property type="match status" value="1"/>
</dbReference>
<evidence type="ECO:0000313" key="10">
    <source>
        <dbReference type="Proteomes" id="UP000075260"/>
    </source>
</evidence>
<dbReference type="GO" id="GO:0019646">
    <property type="term" value="P:aerobic electron transport chain"/>
    <property type="evidence" value="ECO:0007669"/>
    <property type="project" value="TreeGrafter"/>
</dbReference>
<reference evidence="9 10" key="1">
    <citation type="submission" date="2014-02" db="EMBL/GenBank/DDBJ databases">
        <title>The small core and large imbalanced accessory genome model reveals a collaborative survival strategy of Sorangium cellulosum strains in nature.</title>
        <authorList>
            <person name="Han K."/>
            <person name="Peng R."/>
            <person name="Blom J."/>
            <person name="Li Y.-Z."/>
        </authorList>
    </citation>
    <scope>NUCLEOTIDE SEQUENCE [LARGE SCALE GENOMIC DNA]</scope>
    <source>
        <strain evidence="9 10">So0008-312</strain>
    </source>
</reference>
<dbReference type="Pfam" id="PF22366">
    <property type="entry name" value="NDH2_C"/>
    <property type="match status" value="1"/>
</dbReference>
<evidence type="ECO:0000256" key="6">
    <source>
        <dbReference type="SAM" id="Phobius"/>
    </source>
</evidence>
<gene>
    <name evidence="9" type="ORF">BE15_04375</name>
</gene>
<dbReference type="InterPro" id="IPR054585">
    <property type="entry name" value="NDH2-like_C"/>
</dbReference>
<evidence type="ECO:0000256" key="5">
    <source>
        <dbReference type="ARBA" id="ARBA00023002"/>
    </source>
</evidence>
<dbReference type="Pfam" id="PF07992">
    <property type="entry name" value="Pyr_redox_2"/>
    <property type="match status" value="1"/>
</dbReference>
<evidence type="ECO:0000256" key="4">
    <source>
        <dbReference type="ARBA" id="ARBA00022827"/>
    </source>
</evidence>
<dbReference type="OrthoDB" id="9781621at2"/>
<keyword evidence="5" id="KW-0560">Oxidoreductase</keyword>
<dbReference type="EMBL" id="JEMA01000419">
    <property type="protein sequence ID" value="KYF70150.1"/>
    <property type="molecule type" value="Genomic_DNA"/>
</dbReference>
<feature type="transmembrane region" description="Helical" evidence="6">
    <location>
        <begin position="373"/>
        <end position="390"/>
    </location>
</feature>
<comment type="cofactor">
    <cofactor evidence="1">
        <name>FAD</name>
        <dbReference type="ChEBI" id="CHEBI:57692"/>
    </cofactor>
</comment>
<comment type="caution">
    <text evidence="9">The sequence shown here is derived from an EMBL/GenBank/DDBJ whole genome shotgun (WGS) entry which is preliminary data.</text>
</comment>
<dbReference type="RefSeq" id="WP_061607825.1">
    <property type="nucleotide sequence ID" value="NZ_JEMA01000419.1"/>
</dbReference>